<reference evidence="2 3" key="1">
    <citation type="submission" date="2019-08" db="EMBL/GenBank/DDBJ databases">
        <title>Genome of Phaeodactylibacter luteus.</title>
        <authorList>
            <person name="Bowman J.P."/>
        </authorList>
    </citation>
    <scope>NUCLEOTIDE SEQUENCE [LARGE SCALE GENOMIC DNA]</scope>
    <source>
        <strain evidence="2 3">KCTC 42180</strain>
    </source>
</reference>
<dbReference type="Proteomes" id="UP000321580">
    <property type="component" value="Unassembled WGS sequence"/>
</dbReference>
<keyword evidence="3" id="KW-1185">Reference proteome</keyword>
<evidence type="ECO:0000313" key="3">
    <source>
        <dbReference type="Proteomes" id="UP000321580"/>
    </source>
</evidence>
<protein>
    <submittedName>
        <fullName evidence="2">Uncharacterized protein</fullName>
    </submittedName>
</protein>
<accession>A0A5C6RW46</accession>
<sequence>MTKLQWGVIAAALALFLTLYLGCDRKPKEISSLDQSRALATESTDVQALISEARGALAPAQSAEVLALEEELAAALDDSTKLRLNKALSSAWYSLEEPSVAGYYAQAVAELAGTAESWSIAGTTYTICIQRSEEARKREFCTGRAVQAFESAISLAPDDMANRVNLALVYTANPPADNPMKGILMLRELNQEAPDNVLVLNALGRLAIRTGQFGRAVERLSQALNAEPQNPTTVCLLAQAYEGQGDEAQAAVFAERCRSLTD</sequence>
<gene>
    <name evidence="2" type="ORF">FRY97_05480</name>
</gene>
<dbReference type="InterPro" id="IPR011990">
    <property type="entry name" value="TPR-like_helical_dom_sf"/>
</dbReference>
<dbReference type="Pfam" id="PF14559">
    <property type="entry name" value="TPR_19"/>
    <property type="match status" value="1"/>
</dbReference>
<feature type="repeat" description="TPR" evidence="1">
    <location>
        <begin position="197"/>
        <end position="230"/>
    </location>
</feature>
<dbReference type="EMBL" id="VOOR01000008">
    <property type="protein sequence ID" value="TXB66264.1"/>
    <property type="molecule type" value="Genomic_DNA"/>
</dbReference>
<dbReference type="RefSeq" id="WP_147166433.1">
    <property type="nucleotide sequence ID" value="NZ_VOOR01000008.1"/>
</dbReference>
<dbReference type="AlphaFoldDB" id="A0A5C6RW46"/>
<dbReference type="InterPro" id="IPR019734">
    <property type="entry name" value="TPR_rpt"/>
</dbReference>
<dbReference type="Gene3D" id="1.25.40.10">
    <property type="entry name" value="Tetratricopeptide repeat domain"/>
    <property type="match status" value="1"/>
</dbReference>
<dbReference type="PROSITE" id="PS50005">
    <property type="entry name" value="TPR"/>
    <property type="match status" value="1"/>
</dbReference>
<dbReference type="OrthoDB" id="1490552at2"/>
<proteinExistence type="predicted"/>
<keyword evidence="1" id="KW-0802">TPR repeat</keyword>
<organism evidence="2 3">
    <name type="scientific">Phaeodactylibacter luteus</name>
    <dbReference type="NCBI Taxonomy" id="1564516"/>
    <lineage>
        <taxon>Bacteria</taxon>
        <taxon>Pseudomonadati</taxon>
        <taxon>Bacteroidota</taxon>
        <taxon>Saprospiria</taxon>
        <taxon>Saprospirales</taxon>
        <taxon>Haliscomenobacteraceae</taxon>
        <taxon>Phaeodactylibacter</taxon>
    </lineage>
</organism>
<evidence type="ECO:0000313" key="2">
    <source>
        <dbReference type="EMBL" id="TXB66264.1"/>
    </source>
</evidence>
<dbReference type="SUPFAM" id="SSF48452">
    <property type="entry name" value="TPR-like"/>
    <property type="match status" value="1"/>
</dbReference>
<name>A0A5C6RW46_9BACT</name>
<comment type="caution">
    <text evidence="2">The sequence shown here is derived from an EMBL/GenBank/DDBJ whole genome shotgun (WGS) entry which is preliminary data.</text>
</comment>
<evidence type="ECO:0000256" key="1">
    <source>
        <dbReference type="PROSITE-ProRule" id="PRU00339"/>
    </source>
</evidence>